<proteinExistence type="predicted"/>
<organism evidence="1 2">
    <name type="scientific">Mythimna loreyi</name>
    <dbReference type="NCBI Taxonomy" id="667449"/>
    <lineage>
        <taxon>Eukaryota</taxon>
        <taxon>Metazoa</taxon>
        <taxon>Ecdysozoa</taxon>
        <taxon>Arthropoda</taxon>
        <taxon>Hexapoda</taxon>
        <taxon>Insecta</taxon>
        <taxon>Pterygota</taxon>
        <taxon>Neoptera</taxon>
        <taxon>Endopterygota</taxon>
        <taxon>Lepidoptera</taxon>
        <taxon>Glossata</taxon>
        <taxon>Ditrysia</taxon>
        <taxon>Noctuoidea</taxon>
        <taxon>Noctuidae</taxon>
        <taxon>Noctuinae</taxon>
        <taxon>Hadenini</taxon>
        <taxon>Mythimna</taxon>
    </lineage>
</organism>
<keyword evidence="2" id="KW-1185">Reference proteome</keyword>
<sequence length="234" mass="26521">MTAAVDSDVKSNETKLVNNVWYKSVRMTVNVLTHVLIFLTVFICILFACNSATVGLYELHIILCVLGYQFFMCQGTLIMSQYNSWSMYITRRYKKHLHWSMQVLAAVLVTVGTAFIIQQKSVHFNTIHGKLGLAALVCCLASLLNGILAMYPRKLSTCISVFWIRFFHYITGVVSMFLATGSLCAAFEYRSFKVWTGNGDVFVPTIVSFTWLFTVLVTLDFWILTGNKIRSLSK</sequence>
<dbReference type="EMBL" id="CM056794">
    <property type="protein sequence ID" value="KAJ8717242.1"/>
    <property type="molecule type" value="Genomic_DNA"/>
</dbReference>
<dbReference type="Proteomes" id="UP001231649">
    <property type="component" value="Chromosome 18"/>
</dbReference>
<gene>
    <name evidence="1" type="ORF">PYW08_005641</name>
</gene>
<evidence type="ECO:0000313" key="2">
    <source>
        <dbReference type="Proteomes" id="UP001231649"/>
    </source>
</evidence>
<accession>A0ACC2QH53</accession>
<reference evidence="1" key="1">
    <citation type="submission" date="2023-03" db="EMBL/GenBank/DDBJ databases">
        <title>Chromosome-level genomes of two armyworms, Mythimna separata and Mythimna loreyi, provide insights into the biosynthesis and reception of sex pheromones.</title>
        <authorList>
            <person name="Zhao H."/>
        </authorList>
    </citation>
    <scope>NUCLEOTIDE SEQUENCE</scope>
    <source>
        <strain evidence="1">BeijingLab</strain>
    </source>
</reference>
<comment type="caution">
    <text evidence="1">The sequence shown here is derived from an EMBL/GenBank/DDBJ whole genome shotgun (WGS) entry which is preliminary data.</text>
</comment>
<evidence type="ECO:0000313" key="1">
    <source>
        <dbReference type="EMBL" id="KAJ8717242.1"/>
    </source>
</evidence>
<name>A0ACC2QH53_9NEOP</name>
<protein>
    <submittedName>
        <fullName evidence="1">Uncharacterized protein</fullName>
    </submittedName>
</protein>